<dbReference type="SUPFAM" id="SSF81301">
    <property type="entry name" value="Nucleotidyltransferase"/>
    <property type="match status" value="1"/>
</dbReference>
<dbReference type="EMBL" id="QMWO01000121">
    <property type="protein sequence ID" value="RLG68789.1"/>
    <property type="molecule type" value="Genomic_DNA"/>
</dbReference>
<sequence length="79" mass="9360">MKFRFEKRTIHLKKGLSSLDKFVLKFVKVLDSLEIDYVIVSGYVAVLFGRSRTTEDVDIFIEELGWKRFNKFWKAINKA</sequence>
<gene>
    <name evidence="1" type="ORF">DRO07_03090</name>
</gene>
<evidence type="ECO:0000313" key="1">
    <source>
        <dbReference type="EMBL" id="RLG68789.1"/>
    </source>
</evidence>
<dbReference type="Gene3D" id="3.30.460.40">
    <property type="match status" value="1"/>
</dbReference>
<organism evidence="1 2">
    <name type="scientific">Candidatus Iainarchaeum sp</name>
    <dbReference type="NCBI Taxonomy" id="3101447"/>
    <lineage>
        <taxon>Archaea</taxon>
        <taxon>Candidatus Iainarchaeota</taxon>
        <taxon>Candidatus Iainarchaeia</taxon>
        <taxon>Candidatus Iainarchaeales</taxon>
        <taxon>Candidatus Iainarchaeaceae</taxon>
        <taxon>Candidatus Iainarchaeum</taxon>
    </lineage>
</organism>
<evidence type="ECO:0008006" key="3">
    <source>
        <dbReference type="Google" id="ProtNLM"/>
    </source>
</evidence>
<accession>A0A497JGD2</accession>
<evidence type="ECO:0000313" key="2">
    <source>
        <dbReference type="Proteomes" id="UP000277633"/>
    </source>
</evidence>
<feature type="non-terminal residue" evidence="1">
    <location>
        <position position="79"/>
    </location>
</feature>
<dbReference type="InterPro" id="IPR043519">
    <property type="entry name" value="NT_sf"/>
</dbReference>
<name>A0A497JGD2_9ARCH</name>
<reference evidence="1 2" key="1">
    <citation type="submission" date="2018-06" db="EMBL/GenBank/DDBJ databases">
        <title>Extensive metabolic versatility and redundancy in microbially diverse, dynamic hydrothermal sediments.</title>
        <authorList>
            <person name="Dombrowski N."/>
            <person name="Teske A."/>
            <person name="Baker B.J."/>
        </authorList>
    </citation>
    <scope>NUCLEOTIDE SEQUENCE [LARGE SCALE GENOMIC DNA]</scope>
    <source>
        <strain evidence="1">B9_G13</strain>
    </source>
</reference>
<proteinExistence type="predicted"/>
<dbReference type="AlphaFoldDB" id="A0A497JGD2"/>
<protein>
    <recommendedName>
        <fullName evidence="3">Polymerase nucleotidyl transferase domain-containing protein</fullName>
    </recommendedName>
</protein>
<comment type="caution">
    <text evidence="1">The sequence shown here is derived from an EMBL/GenBank/DDBJ whole genome shotgun (WGS) entry which is preliminary data.</text>
</comment>
<dbReference type="Proteomes" id="UP000277633">
    <property type="component" value="Unassembled WGS sequence"/>
</dbReference>